<reference evidence="1" key="2">
    <citation type="submission" date="2020-09" db="EMBL/GenBank/DDBJ databases">
        <authorList>
            <person name="Sun Q."/>
            <person name="Ohkuma M."/>
        </authorList>
    </citation>
    <scope>NUCLEOTIDE SEQUENCE</scope>
    <source>
        <strain evidence="1">JCM 18487</strain>
    </source>
</reference>
<dbReference type="EMBL" id="BMOY01000002">
    <property type="protein sequence ID" value="GGI96091.1"/>
    <property type="molecule type" value="Genomic_DNA"/>
</dbReference>
<proteinExistence type="predicted"/>
<accession>A0A917K3B1</accession>
<evidence type="ECO:0000313" key="1">
    <source>
        <dbReference type="EMBL" id="GGI96091.1"/>
    </source>
</evidence>
<name>A0A917K3B1_9BACL</name>
<reference evidence="1" key="1">
    <citation type="journal article" date="2014" name="Int. J. Syst. Evol. Microbiol.">
        <title>Complete genome sequence of Corynebacterium casei LMG S-19264T (=DSM 44701T), isolated from a smear-ripened cheese.</title>
        <authorList>
            <consortium name="US DOE Joint Genome Institute (JGI-PGF)"/>
            <person name="Walter F."/>
            <person name="Albersmeier A."/>
            <person name="Kalinowski J."/>
            <person name="Ruckert C."/>
        </authorList>
    </citation>
    <scope>NUCLEOTIDE SEQUENCE</scope>
    <source>
        <strain evidence="1">JCM 18487</strain>
    </source>
</reference>
<organism evidence="1 2">
    <name type="scientific">Alicyclobacillus cellulosilyticus</name>
    <dbReference type="NCBI Taxonomy" id="1003997"/>
    <lineage>
        <taxon>Bacteria</taxon>
        <taxon>Bacillati</taxon>
        <taxon>Bacillota</taxon>
        <taxon>Bacilli</taxon>
        <taxon>Bacillales</taxon>
        <taxon>Alicyclobacillaceae</taxon>
        <taxon>Alicyclobacillus</taxon>
    </lineage>
</organism>
<comment type="caution">
    <text evidence="1">The sequence shown here is derived from an EMBL/GenBank/DDBJ whole genome shotgun (WGS) entry which is preliminary data.</text>
</comment>
<sequence>MVALWVGALGLWMASSLAWSMGSGATRMERDAEEAREWAAGWRVFAHDLHGSRIATVRNGILTLTSADGTQYTYVVNNQGQWVRIRAGGGTAVLMSGVTSVDARIAWPLLTLCARFPSGQTFQADVCGLTA</sequence>
<dbReference type="AlphaFoldDB" id="A0A917K3B1"/>
<dbReference type="Proteomes" id="UP000637695">
    <property type="component" value="Unassembled WGS sequence"/>
</dbReference>
<keyword evidence="2" id="KW-1185">Reference proteome</keyword>
<evidence type="ECO:0000313" key="2">
    <source>
        <dbReference type="Proteomes" id="UP000637695"/>
    </source>
</evidence>
<protein>
    <submittedName>
        <fullName evidence="1">Uncharacterized protein</fullName>
    </submittedName>
</protein>
<gene>
    <name evidence="1" type="ORF">GCM10010885_02210</name>
</gene>